<keyword evidence="2" id="KW-1133">Transmembrane helix</keyword>
<proteinExistence type="predicted"/>
<keyword evidence="2" id="KW-0472">Membrane</keyword>
<gene>
    <name evidence="3" type="ORF">BU14_0692s0011</name>
</gene>
<dbReference type="Proteomes" id="UP000218209">
    <property type="component" value="Unassembled WGS sequence"/>
</dbReference>
<keyword evidence="4" id="KW-1185">Reference proteome</keyword>
<sequence>MLLFWRVPQVPAAHRRWTHDVPRWGRLLIVAAVVGVIFAASPAQQKALFGKAWTSLDLCQDRGPKLDAVAARLANLTEIDAAEAYVADKAKVVARMEALAAAFYKPPAQLQWPNGCTAQAAAVASARVCRQVPVCRRVLFVCLPGEKTLCIDTKVADDRAQAELVKIDEEKARLARLRQRANSSEPGGPRSVLADAQAVGSRTADKVAWALGSTLTAHTYYMALGLYFRAPLRSFRHRQWRHAPGLLFSFSKTKFVIAGSVALLAARPLGDVLGNADWWFYVNSFATDPCLVDPAFVRDRNALAVAAAANWSAVANVSVGHDARMADVYTGARRMALCENGAGAKVHHPRVGDMNRTLSYYQAHPMPGTSNVTALVASLAAVDERPRAATLLLALVRDRMLARVLFRTFLISVLQSLFVLVWPALGYSGVAAVPAETDGGLPTTVGLGGDPRDAAAAGVAKDVDDDSDGEAAQARWAAWFGRRRDSHLPAPSDAHGDGKAAKPWWPPSCFGRRGVPAPPPAAATPDSLSSTMTDGSDVEAAAADPPPPRGRWLPACLAPSRGPSPKGAAASDVEAAAADAPPPRRWAPACLAPAGGSPPKGAAASDVGAAAADARSPRTWAPACLAPAGGSPPKGAAASEERRRASRWAHPSTRPTATRPVGGVGLAGRWLYEDWCLAAIRRARWRVAVVQVTLLVVAVGWLAYSEVWARGAGRATAAAVNATAPVAPPPAAVCPAAIRLCSR</sequence>
<evidence type="ECO:0000313" key="3">
    <source>
        <dbReference type="EMBL" id="OSX70678.1"/>
    </source>
</evidence>
<keyword evidence="2" id="KW-0812">Transmembrane</keyword>
<name>A0A1X6NPZ0_PORUM</name>
<dbReference type="EMBL" id="KV919224">
    <property type="protein sequence ID" value="OSX70678.1"/>
    <property type="molecule type" value="Genomic_DNA"/>
</dbReference>
<feature type="compositionally biased region" description="Low complexity" evidence="1">
    <location>
        <begin position="626"/>
        <end position="638"/>
    </location>
</feature>
<feature type="compositionally biased region" description="Low complexity" evidence="1">
    <location>
        <begin position="568"/>
        <end position="579"/>
    </location>
</feature>
<accession>A0A1X6NPZ0</accession>
<protein>
    <submittedName>
        <fullName evidence="3">Uncharacterized protein</fullName>
    </submittedName>
</protein>
<feature type="transmembrane region" description="Helical" evidence="2">
    <location>
        <begin position="685"/>
        <end position="704"/>
    </location>
</feature>
<evidence type="ECO:0000256" key="2">
    <source>
        <dbReference type="SAM" id="Phobius"/>
    </source>
</evidence>
<feature type="compositionally biased region" description="Low complexity" evidence="1">
    <location>
        <begin position="586"/>
        <end position="610"/>
    </location>
</feature>
<reference evidence="3 4" key="1">
    <citation type="submission" date="2017-03" db="EMBL/GenBank/DDBJ databases">
        <title>WGS assembly of Porphyra umbilicalis.</title>
        <authorList>
            <person name="Brawley S.H."/>
            <person name="Blouin N.A."/>
            <person name="Ficko-Blean E."/>
            <person name="Wheeler G.L."/>
            <person name="Lohr M."/>
            <person name="Goodson H.V."/>
            <person name="Jenkins J.W."/>
            <person name="Blaby-Haas C.E."/>
            <person name="Helliwell K.E."/>
            <person name="Chan C."/>
            <person name="Marriage T."/>
            <person name="Bhattacharya D."/>
            <person name="Klein A.S."/>
            <person name="Badis Y."/>
            <person name="Brodie J."/>
            <person name="Cao Y."/>
            <person name="Collen J."/>
            <person name="Dittami S.M."/>
            <person name="Gachon C.M."/>
            <person name="Green B.R."/>
            <person name="Karpowicz S."/>
            <person name="Kim J.W."/>
            <person name="Kudahl U."/>
            <person name="Lin S."/>
            <person name="Michel G."/>
            <person name="Mittag M."/>
            <person name="Olson B.J."/>
            <person name="Pangilinan J."/>
            <person name="Peng Y."/>
            <person name="Qiu H."/>
            <person name="Shu S."/>
            <person name="Singer J.T."/>
            <person name="Smith A.G."/>
            <person name="Sprecher B.N."/>
            <person name="Wagner V."/>
            <person name="Wang W."/>
            <person name="Wang Z.-Y."/>
            <person name="Yan J."/>
            <person name="Yarish C."/>
            <person name="Zoeuner-Riek S."/>
            <person name="Zhuang Y."/>
            <person name="Zou Y."/>
            <person name="Lindquist E.A."/>
            <person name="Grimwood J."/>
            <person name="Barry K."/>
            <person name="Rokhsar D.S."/>
            <person name="Schmutz J."/>
            <person name="Stiller J.W."/>
            <person name="Grossman A.R."/>
            <person name="Prochnik S.E."/>
        </authorList>
    </citation>
    <scope>NUCLEOTIDE SEQUENCE [LARGE SCALE GENOMIC DNA]</scope>
    <source>
        <strain evidence="3">4086291</strain>
    </source>
</reference>
<feature type="region of interest" description="Disordered" evidence="1">
    <location>
        <begin position="622"/>
        <end position="660"/>
    </location>
</feature>
<feature type="transmembrane region" description="Helical" evidence="2">
    <location>
        <begin position="24"/>
        <end position="41"/>
    </location>
</feature>
<evidence type="ECO:0000256" key="1">
    <source>
        <dbReference type="SAM" id="MobiDB-lite"/>
    </source>
</evidence>
<organism evidence="3 4">
    <name type="scientific">Porphyra umbilicalis</name>
    <name type="common">Purple laver</name>
    <name type="synonym">Red alga</name>
    <dbReference type="NCBI Taxonomy" id="2786"/>
    <lineage>
        <taxon>Eukaryota</taxon>
        <taxon>Rhodophyta</taxon>
        <taxon>Bangiophyceae</taxon>
        <taxon>Bangiales</taxon>
        <taxon>Bangiaceae</taxon>
        <taxon>Porphyra</taxon>
    </lineage>
</organism>
<dbReference type="AlphaFoldDB" id="A0A1X6NPZ0"/>
<evidence type="ECO:0000313" key="4">
    <source>
        <dbReference type="Proteomes" id="UP000218209"/>
    </source>
</evidence>
<feature type="region of interest" description="Disordered" evidence="1">
    <location>
        <begin position="489"/>
        <end position="610"/>
    </location>
</feature>